<protein>
    <submittedName>
        <fullName evidence="3">RHTO0S02e08988g1_1</fullName>
    </submittedName>
</protein>
<dbReference type="AlphaFoldDB" id="A0A061AIN3"/>
<keyword evidence="2" id="KW-0732">Signal</keyword>
<sequence length="294" mass="32776">MCTSSATLFYGVCVKAMSLLVAARAWPDIEPVYLAVDLIRARRRRGDLRVEVSAGTKTVADLPDEIWEAVKVELSSDIFVEAADSFVRSYHRDPDCDCRSCLAASSGVLDIWYLAGCDACIDDFLHSGGLRDWYAKEKESIEVVLRPFRLTLAAPELVSRKKDSGGAWFDLDVSCAIAIPLSSHAGSDYPSTECETIDDGGGGGESHAMIDFDEHIFELPHDARARFHRLFTTFPQLEADYYPTMTVSRQPPPPPTPSDKNVRAVDPSRQKRLEGNRKGRVPRWLLWTRAYECA</sequence>
<feature type="chain" id="PRO_5001593802" evidence="2">
    <location>
        <begin position="26"/>
        <end position="294"/>
    </location>
</feature>
<dbReference type="OrthoDB" id="2520223at2759"/>
<feature type="compositionally biased region" description="Basic and acidic residues" evidence="1">
    <location>
        <begin position="260"/>
        <end position="275"/>
    </location>
</feature>
<organism evidence="3">
    <name type="scientific">Rhodotorula toruloides</name>
    <name type="common">Yeast</name>
    <name type="synonym">Rhodosporidium toruloides</name>
    <dbReference type="NCBI Taxonomy" id="5286"/>
    <lineage>
        <taxon>Eukaryota</taxon>
        <taxon>Fungi</taxon>
        <taxon>Dikarya</taxon>
        <taxon>Basidiomycota</taxon>
        <taxon>Pucciniomycotina</taxon>
        <taxon>Microbotryomycetes</taxon>
        <taxon>Sporidiobolales</taxon>
        <taxon>Sporidiobolaceae</taxon>
        <taxon>Rhodotorula</taxon>
    </lineage>
</organism>
<feature type="signal peptide" evidence="2">
    <location>
        <begin position="1"/>
        <end position="25"/>
    </location>
</feature>
<name>A0A061AIN3_RHOTO</name>
<gene>
    <name evidence="3" type="ORF">RHTO0S_02e08988g</name>
</gene>
<proteinExistence type="predicted"/>
<feature type="region of interest" description="Disordered" evidence="1">
    <location>
        <begin position="244"/>
        <end position="275"/>
    </location>
</feature>
<reference evidence="3" key="1">
    <citation type="journal article" date="2014" name="Genome Announc.">
        <title>Draft genome sequence of Rhodosporidium toruloides CECT1137, an oleaginous yeast of biotechnological interest.</title>
        <authorList>
            <person name="Morin N."/>
            <person name="Calcas X."/>
            <person name="Devillers H."/>
            <person name="Durrens P."/>
            <person name="Sherman D.J."/>
            <person name="Nicaud J.-M."/>
            <person name="Neuveglise C."/>
        </authorList>
    </citation>
    <scope>NUCLEOTIDE SEQUENCE</scope>
    <source>
        <strain evidence="3">CECT1137</strain>
    </source>
</reference>
<evidence type="ECO:0000256" key="2">
    <source>
        <dbReference type="SAM" id="SignalP"/>
    </source>
</evidence>
<evidence type="ECO:0000313" key="3">
    <source>
        <dbReference type="EMBL" id="CDR36953.1"/>
    </source>
</evidence>
<accession>A0A061AIN3</accession>
<evidence type="ECO:0000256" key="1">
    <source>
        <dbReference type="SAM" id="MobiDB-lite"/>
    </source>
</evidence>
<dbReference type="EMBL" id="LK052937">
    <property type="protein sequence ID" value="CDR36953.1"/>
    <property type="molecule type" value="Genomic_DNA"/>
</dbReference>